<comment type="caution">
    <text evidence="1">The sequence shown here is derived from an EMBL/GenBank/DDBJ whole genome shotgun (WGS) entry which is preliminary data.</text>
</comment>
<dbReference type="AlphaFoldDB" id="A0A2M6U6Y7"/>
<keyword evidence="2" id="KW-1185">Reference proteome</keyword>
<gene>
    <name evidence="1" type="ORF">TSA1_05920</name>
</gene>
<evidence type="ECO:0000313" key="2">
    <source>
        <dbReference type="Proteomes" id="UP000228930"/>
    </source>
</evidence>
<proteinExistence type="predicted"/>
<protein>
    <submittedName>
        <fullName evidence="1">Uncharacterized protein</fullName>
    </submittedName>
</protein>
<dbReference type="EMBL" id="LFJC01000003">
    <property type="protein sequence ID" value="PIT00345.1"/>
    <property type="molecule type" value="Genomic_DNA"/>
</dbReference>
<dbReference type="Proteomes" id="UP000228930">
    <property type="component" value="Unassembled WGS sequence"/>
</dbReference>
<sequence>MLELVLVLADELKARIAAQIRTYGSAAHVPSAMFHVDKIACTLGGEEQELPVRKPLLALLLAKWLVRAPLPIGRT</sequence>
<accession>A0A2M6U6Y7</accession>
<organism evidence="1 2">
    <name type="scientific">Bradyrhizobium nitroreducens</name>
    <dbReference type="NCBI Taxonomy" id="709803"/>
    <lineage>
        <taxon>Bacteria</taxon>
        <taxon>Pseudomonadati</taxon>
        <taxon>Pseudomonadota</taxon>
        <taxon>Alphaproteobacteria</taxon>
        <taxon>Hyphomicrobiales</taxon>
        <taxon>Nitrobacteraceae</taxon>
        <taxon>Bradyrhizobium</taxon>
    </lineage>
</organism>
<evidence type="ECO:0000313" key="1">
    <source>
        <dbReference type="EMBL" id="PIT00345.1"/>
    </source>
</evidence>
<reference evidence="1 2" key="1">
    <citation type="submission" date="2015-06" db="EMBL/GenBank/DDBJ databases">
        <title>Comparative genome analysis of nirS-carrying Bradyrhizobium sp. strains.</title>
        <authorList>
            <person name="Ishii S."/>
            <person name="Jang J."/>
            <person name="Nishizawa T."/>
            <person name="Senoo K."/>
        </authorList>
    </citation>
    <scope>NUCLEOTIDE SEQUENCE [LARGE SCALE GENOMIC DNA]</scope>
    <source>
        <strain evidence="1 2">TSA1</strain>
    </source>
</reference>
<name>A0A2M6U6Y7_9BRAD</name>